<sequence>MATSGELHALDSKNGLRSVNVACKLMGTFGEHLKSIKAVAKRIHLEYSPSKVKSVTNQLWLLQSQANKNPYIVSYYGSFYEDQDGKPSDLWLLFERMDCDLRHYLNHLKRYDGMENERKRDFRHVSSFMVQMLRALDFLHSNGIVHGGIRPEKIGLQKQQYTLKLLSFGASRKNPLTGKPMRSECPEYDPPETLLEENVNSKMDIWAVGVCAVEFLGISPFTLEHPENYHRSVSSLATWKQILARYTDVAPETNILSAGIIENTPMNFEKLHAKIPYHRLGEDVGPLTVAAFRQILESILVINPSRRSSAAECLKMEFLSEMNVEKIRDGRAGGKQFFVIGCEPYGDVDNFAKLPTDILEQNGTISLPEHLGKKDLSDQPVKRDIRHLGALLTQILHAIEFLHNTGIIHRDITPRNIGMNQKEFVIKLLDFGLARDILPNNDYTINVDTPPIYKAPEALVQEISFDYFC</sequence>
<keyword evidence="2" id="KW-0067">ATP-binding</keyword>
<evidence type="ECO:0000259" key="3">
    <source>
        <dbReference type="PROSITE" id="PS50011"/>
    </source>
</evidence>
<evidence type="ECO:0000256" key="1">
    <source>
        <dbReference type="ARBA" id="ARBA00022741"/>
    </source>
</evidence>
<dbReference type="Pfam" id="PF00069">
    <property type="entry name" value="Pkinase"/>
    <property type="match status" value="2"/>
</dbReference>
<accession>A0AA36DAC7</accession>
<reference evidence="4" key="1">
    <citation type="submission" date="2023-06" db="EMBL/GenBank/DDBJ databases">
        <authorList>
            <person name="Delattre M."/>
        </authorList>
    </citation>
    <scope>NUCLEOTIDE SEQUENCE</scope>
    <source>
        <strain evidence="4">AF72</strain>
    </source>
</reference>
<dbReference type="PANTHER" id="PTHR24055">
    <property type="entry name" value="MITOGEN-ACTIVATED PROTEIN KINASE"/>
    <property type="match status" value="1"/>
</dbReference>
<dbReference type="SMART" id="SM00220">
    <property type="entry name" value="S_TKc"/>
    <property type="match status" value="1"/>
</dbReference>
<dbReference type="EMBL" id="CATQJA010002664">
    <property type="protein sequence ID" value="CAJ0582669.1"/>
    <property type="molecule type" value="Genomic_DNA"/>
</dbReference>
<evidence type="ECO:0000313" key="4">
    <source>
        <dbReference type="EMBL" id="CAJ0582669.1"/>
    </source>
</evidence>
<evidence type="ECO:0000313" key="5">
    <source>
        <dbReference type="Proteomes" id="UP001177023"/>
    </source>
</evidence>
<dbReference type="AlphaFoldDB" id="A0AA36DAC7"/>
<dbReference type="Gene3D" id="1.10.510.10">
    <property type="entry name" value="Transferase(Phosphotransferase) domain 1"/>
    <property type="match status" value="2"/>
</dbReference>
<dbReference type="CDD" id="cd00180">
    <property type="entry name" value="PKc"/>
    <property type="match status" value="1"/>
</dbReference>
<dbReference type="GO" id="GO:0004672">
    <property type="term" value="F:protein kinase activity"/>
    <property type="evidence" value="ECO:0007669"/>
    <property type="project" value="InterPro"/>
</dbReference>
<proteinExistence type="predicted"/>
<name>A0AA36DAC7_9BILA</name>
<dbReference type="GO" id="GO:0005524">
    <property type="term" value="F:ATP binding"/>
    <property type="evidence" value="ECO:0007669"/>
    <property type="project" value="UniProtKB-KW"/>
</dbReference>
<dbReference type="InterPro" id="IPR050117">
    <property type="entry name" value="MAPK"/>
</dbReference>
<dbReference type="InterPro" id="IPR000719">
    <property type="entry name" value="Prot_kinase_dom"/>
</dbReference>
<comment type="caution">
    <text evidence="4">The sequence shown here is derived from an EMBL/GenBank/DDBJ whole genome shotgun (WGS) entry which is preliminary data.</text>
</comment>
<keyword evidence="5" id="KW-1185">Reference proteome</keyword>
<protein>
    <recommendedName>
        <fullName evidence="3">Protein kinase domain-containing protein</fullName>
    </recommendedName>
</protein>
<dbReference type="Gene3D" id="3.30.200.20">
    <property type="entry name" value="Phosphorylase Kinase, domain 1"/>
    <property type="match status" value="1"/>
</dbReference>
<dbReference type="Proteomes" id="UP001177023">
    <property type="component" value="Unassembled WGS sequence"/>
</dbReference>
<dbReference type="PROSITE" id="PS50011">
    <property type="entry name" value="PROTEIN_KINASE_DOM"/>
    <property type="match status" value="2"/>
</dbReference>
<dbReference type="SUPFAM" id="SSF56112">
    <property type="entry name" value="Protein kinase-like (PK-like)"/>
    <property type="match status" value="2"/>
</dbReference>
<dbReference type="InterPro" id="IPR011009">
    <property type="entry name" value="Kinase-like_dom_sf"/>
</dbReference>
<feature type="non-terminal residue" evidence="4">
    <location>
        <position position="1"/>
    </location>
</feature>
<feature type="domain" description="Protein kinase" evidence="3">
    <location>
        <begin position="313"/>
        <end position="469"/>
    </location>
</feature>
<gene>
    <name evidence="4" type="ORF">MSPICULIGERA_LOCUS20799</name>
</gene>
<evidence type="ECO:0000256" key="2">
    <source>
        <dbReference type="ARBA" id="ARBA00022840"/>
    </source>
</evidence>
<organism evidence="4 5">
    <name type="scientific">Mesorhabditis spiculigera</name>
    <dbReference type="NCBI Taxonomy" id="96644"/>
    <lineage>
        <taxon>Eukaryota</taxon>
        <taxon>Metazoa</taxon>
        <taxon>Ecdysozoa</taxon>
        <taxon>Nematoda</taxon>
        <taxon>Chromadorea</taxon>
        <taxon>Rhabditida</taxon>
        <taxon>Rhabditina</taxon>
        <taxon>Rhabditomorpha</taxon>
        <taxon>Rhabditoidea</taxon>
        <taxon>Rhabditidae</taxon>
        <taxon>Mesorhabditinae</taxon>
        <taxon>Mesorhabditis</taxon>
    </lineage>
</organism>
<keyword evidence="1" id="KW-0547">Nucleotide-binding</keyword>
<feature type="domain" description="Protein kinase" evidence="3">
    <location>
        <begin position="1"/>
        <end position="319"/>
    </location>
</feature>